<evidence type="ECO:0000256" key="1">
    <source>
        <dbReference type="SAM" id="Phobius"/>
    </source>
</evidence>
<name>A0A2I0VDL5_9ASPA</name>
<gene>
    <name evidence="2" type="ORF">MA16_Dca027354</name>
</gene>
<feature type="transmembrane region" description="Helical" evidence="1">
    <location>
        <begin position="83"/>
        <end position="103"/>
    </location>
</feature>
<keyword evidence="1" id="KW-1133">Transmembrane helix</keyword>
<dbReference type="EMBL" id="KZ503777">
    <property type="protein sequence ID" value="PKU61492.1"/>
    <property type="molecule type" value="Genomic_DNA"/>
</dbReference>
<keyword evidence="3" id="KW-1185">Reference proteome</keyword>
<evidence type="ECO:0000313" key="2">
    <source>
        <dbReference type="EMBL" id="PKU61492.1"/>
    </source>
</evidence>
<evidence type="ECO:0000313" key="3">
    <source>
        <dbReference type="Proteomes" id="UP000233837"/>
    </source>
</evidence>
<organism evidence="2 3">
    <name type="scientific">Dendrobium catenatum</name>
    <dbReference type="NCBI Taxonomy" id="906689"/>
    <lineage>
        <taxon>Eukaryota</taxon>
        <taxon>Viridiplantae</taxon>
        <taxon>Streptophyta</taxon>
        <taxon>Embryophyta</taxon>
        <taxon>Tracheophyta</taxon>
        <taxon>Spermatophyta</taxon>
        <taxon>Magnoliopsida</taxon>
        <taxon>Liliopsida</taxon>
        <taxon>Asparagales</taxon>
        <taxon>Orchidaceae</taxon>
        <taxon>Epidendroideae</taxon>
        <taxon>Malaxideae</taxon>
        <taxon>Dendrobiinae</taxon>
        <taxon>Dendrobium</taxon>
    </lineage>
</organism>
<accession>A0A2I0VDL5</accession>
<proteinExistence type="predicted"/>
<protein>
    <submittedName>
        <fullName evidence="2">Uncharacterized protein</fullName>
    </submittedName>
</protein>
<dbReference type="AlphaFoldDB" id="A0A2I0VDL5"/>
<keyword evidence="1" id="KW-0472">Membrane</keyword>
<reference evidence="2 3" key="2">
    <citation type="journal article" date="2017" name="Nature">
        <title>The Apostasia genome and the evolution of orchids.</title>
        <authorList>
            <person name="Zhang G.Q."/>
            <person name="Liu K.W."/>
            <person name="Li Z."/>
            <person name="Lohaus R."/>
            <person name="Hsiao Y.Y."/>
            <person name="Niu S.C."/>
            <person name="Wang J.Y."/>
            <person name="Lin Y.C."/>
            <person name="Xu Q."/>
            <person name="Chen L.J."/>
            <person name="Yoshida K."/>
            <person name="Fujiwara S."/>
            <person name="Wang Z.W."/>
            <person name="Zhang Y.Q."/>
            <person name="Mitsuda N."/>
            <person name="Wang M."/>
            <person name="Liu G.H."/>
            <person name="Pecoraro L."/>
            <person name="Huang H.X."/>
            <person name="Xiao X.J."/>
            <person name="Lin M."/>
            <person name="Wu X.Y."/>
            <person name="Wu W.L."/>
            <person name="Chen Y.Y."/>
            <person name="Chang S.B."/>
            <person name="Sakamoto S."/>
            <person name="Ohme-Takagi M."/>
            <person name="Yagi M."/>
            <person name="Zeng S.J."/>
            <person name="Shen C.Y."/>
            <person name="Yeh C.M."/>
            <person name="Luo Y.B."/>
            <person name="Tsai W.C."/>
            <person name="Van de Peer Y."/>
            <person name="Liu Z.J."/>
        </authorList>
    </citation>
    <scope>NUCLEOTIDE SEQUENCE [LARGE SCALE GENOMIC DNA]</scope>
    <source>
        <tissue evidence="2">The whole plant</tissue>
    </source>
</reference>
<keyword evidence="1" id="KW-0812">Transmembrane</keyword>
<dbReference type="Proteomes" id="UP000233837">
    <property type="component" value="Unassembled WGS sequence"/>
</dbReference>
<reference evidence="2 3" key="1">
    <citation type="journal article" date="2016" name="Sci. Rep.">
        <title>The Dendrobium catenatum Lindl. genome sequence provides insights into polysaccharide synthase, floral development and adaptive evolution.</title>
        <authorList>
            <person name="Zhang G.Q."/>
            <person name="Xu Q."/>
            <person name="Bian C."/>
            <person name="Tsai W.C."/>
            <person name="Yeh C.M."/>
            <person name="Liu K.W."/>
            <person name="Yoshida K."/>
            <person name="Zhang L.S."/>
            <person name="Chang S.B."/>
            <person name="Chen F."/>
            <person name="Shi Y."/>
            <person name="Su Y.Y."/>
            <person name="Zhang Y.Q."/>
            <person name="Chen L.J."/>
            <person name="Yin Y."/>
            <person name="Lin M."/>
            <person name="Huang H."/>
            <person name="Deng H."/>
            <person name="Wang Z.W."/>
            <person name="Zhu S.L."/>
            <person name="Zhao X."/>
            <person name="Deng C."/>
            <person name="Niu S.C."/>
            <person name="Huang J."/>
            <person name="Wang M."/>
            <person name="Liu G.H."/>
            <person name="Yang H.J."/>
            <person name="Xiao X.J."/>
            <person name="Hsiao Y.Y."/>
            <person name="Wu W.L."/>
            <person name="Chen Y.Y."/>
            <person name="Mitsuda N."/>
            <person name="Ohme-Takagi M."/>
            <person name="Luo Y.B."/>
            <person name="Van de Peer Y."/>
            <person name="Liu Z.J."/>
        </authorList>
    </citation>
    <scope>NUCLEOTIDE SEQUENCE [LARGE SCALE GENOMIC DNA]</scope>
    <source>
        <tissue evidence="2">The whole plant</tissue>
    </source>
</reference>
<sequence length="116" mass="13093">MSLYGENRLHISAIKQGLAKKGNARESSNRFSDTQQEQPFSFLCKNSNVFRYTLHAVVRRWSSEAPAVVLRGYGCGRGGASSFSSFSSLLLFFFSLFTWILFVKNEGSIYRFSEVA</sequence>